<protein>
    <recommendedName>
        <fullName evidence="1 7">Transcriptional regulator MraZ</fullName>
    </recommendedName>
</protein>
<dbReference type="Proteomes" id="UP000295506">
    <property type="component" value="Unassembled WGS sequence"/>
</dbReference>
<organism evidence="10 12">
    <name type="scientific">Pseudodesulfovibrio indicus</name>
    <dbReference type="NCBI Taxonomy" id="1716143"/>
    <lineage>
        <taxon>Bacteria</taxon>
        <taxon>Pseudomonadati</taxon>
        <taxon>Thermodesulfobacteriota</taxon>
        <taxon>Desulfovibrionia</taxon>
        <taxon>Desulfovibrionales</taxon>
        <taxon>Desulfovibrionaceae</taxon>
    </lineage>
</organism>
<feature type="domain" description="SpoVT-AbrB" evidence="8">
    <location>
        <begin position="81"/>
        <end position="124"/>
    </location>
</feature>
<keyword evidence="4 7" id="KW-0805">Transcription regulation</keyword>
<evidence type="ECO:0000256" key="5">
    <source>
        <dbReference type="ARBA" id="ARBA00023125"/>
    </source>
</evidence>
<dbReference type="RefSeq" id="WP_066801537.1">
    <property type="nucleotide sequence ID" value="NZ_CAUVXY020000004.1"/>
</dbReference>
<name>A0A126QLK4_9BACT</name>
<evidence type="ECO:0000256" key="1">
    <source>
        <dbReference type="ARBA" id="ARBA00013860"/>
    </source>
</evidence>
<keyword evidence="6 7" id="KW-0804">Transcription</keyword>
<dbReference type="PROSITE" id="PS51740">
    <property type="entry name" value="SPOVT_ABRB"/>
    <property type="match status" value="2"/>
</dbReference>
<dbReference type="PANTHER" id="PTHR34701">
    <property type="entry name" value="TRANSCRIPTIONAL REGULATOR MRAZ"/>
    <property type="match status" value="1"/>
</dbReference>
<dbReference type="GO" id="GO:0003700">
    <property type="term" value="F:DNA-binding transcription factor activity"/>
    <property type="evidence" value="ECO:0007669"/>
    <property type="project" value="UniProtKB-UniRule"/>
</dbReference>
<accession>A0A126QLK4</accession>
<dbReference type="KEGG" id="dej:AWY79_05905"/>
<evidence type="ECO:0000256" key="4">
    <source>
        <dbReference type="ARBA" id="ARBA00023015"/>
    </source>
</evidence>
<dbReference type="OrthoDB" id="9807753at2"/>
<comment type="similarity">
    <text evidence="7">Belongs to the MraZ family.</text>
</comment>
<dbReference type="GO" id="GO:2000143">
    <property type="term" value="P:negative regulation of DNA-templated transcription initiation"/>
    <property type="evidence" value="ECO:0007669"/>
    <property type="project" value="TreeGrafter"/>
</dbReference>
<evidence type="ECO:0000256" key="3">
    <source>
        <dbReference type="ARBA" id="ARBA00022737"/>
    </source>
</evidence>
<evidence type="ECO:0000313" key="9">
    <source>
        <dbReference type="EMBL" id="AMK10676.1"/>
    </source>
</evidence>
<evidence type="ECO:0000313" key="12">
    <source>
        <dbReference type="Proteomes" id="UP000295506"/>
    </source>
</evidence>
<dbReference type="EMBL" id="CP014206">
    <property type="protein sequence ID" value="AMK10676.1"/>
    <property type="molecule type" value="Genomic_DNA"/>
</dbReference>
<dbReference type="InterPro" id="IPR003444">
    <property type="entry name" value="MraZ"/>
</dbReference>
<evidence type="ECO:0000313" key="11">
    <source>
        <dbReference type="Proteomes" id="UP000055611"/>
    </source>
</evidence>
<dbReference type="SUPFAM" id="SSF89447">
    <property type="entry name" value="AbrB/MazE/MraZ-like"/>
    <property type="match status" value="1"/>
</dbReference>
<dbReference type="CDD" id="cd16320">
    <property type="entry name" value="MraZ_N"/>
    <property type="match status" value="1"/>
</dbReference>
<keyword evidence="5 7" id="KW-0238">DNA-binding</keyword>
<dbReference type="CDD" id="cd16321">
    <property type="entry name" value="MraZ_C"/>
    <property type="match status" value="1"/>
</dbReference>
<evidence type="ECO:0000256" key="2">
    <source>
        <dbReference type="ARBA" id="ARBA00022490"/>
    </source>
</evidence>
<dbReference type="InterPro" id="IPR035642">
    <property type="entry name" value="MraZ_N"/>
</dbReference>
<dbReference type="Gene3D" id="3.40.1550.20">
    <property type="entry name" value="Transcriptional regulator MraZ domain"/>
    <property type="match status" value="1"/>
</dbReference>
<dbReference type="GO" id="GO:0009295">
    <property type="term" value="C:nucleoid"/>
    <property type="evidence" value="ECO:0007669"/>
    <property type="project" value="UniProtKB-SubCell"/>
</dbReference>
<gene>
    <name evidence="7" type="primary">mraZ</name>
    <name evidence="9" type="ORF">AWY79_05905</name>
    <name evidence="10" type="ORF">EDC59_10151</name>
</gene>
<dbReference type="Pfam" id="PF02381">
    <property type="entry name" value="MraZ"/>
    <property type="match status" value="2"/>
</dbReference>
<proteinExistence type="inferred from homology"/>
<comment type="subunit">
    <text evidence="7">Forms oligomers.</text>
</comment>
<comment type="subcellular location">
    <subcellularLocation>
        <location evidence="7">Cytoplasm</location>
        <location evidence="7">Nucleoid</location>
    </subcellularLocation>
</comment>
<dbReference type="InterPro" id="IPR037914">
    <property type="entry name" value="SpoVT-AbrB_sf"/>
</dbReference>
<dbReference type="PANTHER" id="PTHR34701:SF1">
    <property type="entry name" value="TRANSCRIPTIONAL REGULATOR MRAZ"/>
    <property type="match status" value="1"/>
</dbReference>
<dbReference type="AlphaFoldDB" id="A0A126QLK4"/>
<reference evidence="9 11" key="1">
    <citation type="journal article" date="2016" name="Front. Microbiol.">
        <title>Genome Sequence of the Piezophilic, Mesophilic Sulfate-Reducing Bacterium Desulfovibrio indicus J2T.</title>
        <authorList>
            <person name="Cao J."/>
            <person name="Maignien L."/>
            <person name="Shao Z."/>
            <person name="Alain K."/>
            <person name="Jebbar M."/>
        </authorList>
    </citation>
    <scope>NUCLEOTIDE SEQUENCE [LARGE SCALE GENOMIC DNA]</scope>
    <source>
        <strain evidence="9 11">J2</strain>
    </source>
</reference>
<dbReference type="InterPro" id="IPR020603">
    <property type="entry name" value="MraZ_dom"/>
</dbReference>
<dbReference type="HAMAP" id="MF_01008">
    <property type="entry name" value="MraZ"/>
    <property type="match status" value="1"/>
</dbReference>
<feature type="domain" description="SpoVT-AbrB" evidence="8">
    <location>
        <begin position="6"/>
        <end position="52"/>
    </location>
</feature>
<dbReference type="EMBL" id="SOBK01000001">
    <property type="protein sequence ID" value="TDT91654.1"/>
    <property type="molecule type" value="Genomic_DNA"/>
</dbReference>
<dbReference type="GO" id="GO:0005737">
    <property type="term" value="C:cytoplasm"/>
    <property type="evidence" value="ECO:0007669"/>
    <property type="project" value="UniProtKB-UniRule"/>
</dbReference>
<dbReference type="InterPro" id="IPR007159">
    <property type="entry name" value="SpoVT-AbrB_dom"/>
</dbReference>
<dbReference type="InterPro" id="IPR035644">
    <property type="entry name" value="MraZ_C"/>
</dbReference>
<keyword evidence="3" id="KW-0677">Repeat</keyword>
<evidence type="ECO:0000313" key="10">
    <source>
        <dbReference type="EMBL" id="TDT91654.1"/>
    </source>
</evidence>
<dbReference type="InterPro" id="IPR038619">
    <property type="entry name" value="MraZ_sf"/>
</dbReference>
<sequence length="148" mass="16587">MKFRGHAHRSLDDKGRLILPPEFRDAIHGELPDGIMVLTIFDKHVIGITPAQWAKLESELESIRTPSRALQNTIRLLNSGYTETPVGKQGRIAIPAHLRKSGKLDRDVVILGAGRRFEIWSAESFEALLDEDYDVSSELAENNVSLPF</sequence>
<keyword evidence="2 7" id="KW-0963">Cytoplasm</keyword>
<evidence type="ECO:0000256" key="6">
    <source>
        <dbReference type="ARBA" id="ARBA00023163"/>
    </source>
</evidence>
<dbReference type="Proteomes" id="UP000055611">
    <property type="component" value="Chromosome"/>
</dbReference>
<evidence type="ECO:0000256" key="7">
    <source>
        <dbReference type="HAMAP-Rule" id="MF_01008"/>
    </source>
</evidence>
<keyword evidence="11" id="KW-1185">Reference proteome</keyword>
<dbReference type="GO" id="GO:0000976">
    <property type="term" value="F:transcription cis-regulatory region binding"/>
    <property type="evidence" value="ECO:0007669"/>
    <property type="project" value="TreeGrafter"/>
</dbReference>
<evidence type="ECO:0000259" key="8">
    <source>
        <dbReference type="PROSITE" id="PS51740"/>
    </source>
</evidence>
<reference evidence="10 12" key="2">
    <citation type="submission" date="2019-03" db="EMBL/GenBank/DDBJ databases">
        <title>Genomic Encyclopedia of Type Strains, Phase IV (KMG-IV): sequencing the most valuable type-strain genomes for metagenomic binning, comparative biology and taxonomic classification.</title>
        <authorList>
            <person name="Goeker M."/>
        </authorList>
    </citation>
    <scope>NUCLEOTIDE SEQUENCE [LARGE SCALE GENOMIC DNA]</scope>
    <source>
        <strain evidence="10 12">DSM 101483</strain>
    </source>
</reference>